<gene>
    <name evidence="2" type="ORF">PGLA2088_LOCUS48902</name>
</gene>
<comment type="caution">
    <text evidence="2">The sequence shown here is derived from an EMBL/GenBank/DDBJ whole genome shotgun (WGS) entry which is preliminary data.</text>
</comment>
<feature type="compositionally biased region" description="Low complexity" evidence="1">
    <location>
        <begin position="91"/>
        <end position="103"/>
    </location>
</feature>
<protein>
    <submittedName>
        <fullName evidence="2">Uncharacterized protein</fullName>
    </submittedName>
</protein>
<accession>A0A813LPL8</accession>
<dbReference type="AlphaFoldDB" id="A0A813LPL8"/>
<evidence type="ECO:0000313" key="3">
    <source>
        <dbReference type="Proteomes" id="UP000626109"/>
    </source>
</evidence>
<proteinExistence type="predicted"/>
<sequence length="173" mass="18861">MPGPMMGPPSTSMPPMNSMGSMNPNNYNYMNNNNYSNNNMPPMNNNNNKSMGSNNYNYSSSMPPMNSMPPMGSMGSMYAGQSGPNYGDQQMRSMPGMGSMGPPLSMEGQYMPNVARPQMSGVANPPVTQGNMQYGPSYKMQYQKRSSADKSAVKYTGFLPLEGVYEEDTCRVG</sequence>
<evidence type="ECO:0000256" key="1">
    <source>
        <dbReference type="SAM" id="MobiDB-lite"/>
    </source>
</evidence>
<feature type="region of interest" description="Disordered" evidence="1">
    <location>
        <begin position="73"/>
        <end position="103"/>
    </location>
</feature>
<organism evidence="2 3">
    <name type="scientific">Polarella glacialis</name>
    <name type="common">Dinoflagellate</name>
    <dbReference type="NCBI Taxonomy" id="89957"/>
    <lineage>
        <taxon>Eukaryota</taxon>
        <taxon>Sar</taxon>
        <taxon>Alveolata</taxon>
        <taxon>Dinophyceae</taxon>
        <taxon>Suessiales</taxon>
        <taxon>Suessiaceae</taxon>
        <taxon>Polarella</taxon>
    </lineage>
</organism>
<evidence type="ECO:0000313" key="2">
    <source>
        <dbReference type="EMBL" id="CAE8737765.1"/>
    </source>
</evidence>
<reference evidence="2" key="1">
    <citation type="submission" date="2021-02" db="EMBL/GenBank/DDBJ databases">
        <authorList>
            <person name="Dougan E. K."/>
            <person name="Rhodes N."/>
            <person name="Thang M."/>
            <person name="Chan C."/>
        </authorList>
    </citation>
    <scope>NUCLEOTIDE SEQUENCE</scope>
</reference>
<name>A0A813LPL8_POLGL</name>
<dbReference type="Proteomes" id="UP000626109">
    <property type="component" value="Unassembled WGS sequence"/>
</dbReference>
<dbReference type="EMBL" id="CAJNNW010036811">
    <property type="protein sequence ID" value="CAE8737765.1"/>
    <property type="molecule type" value="Genomic_DNA"/>
</dbReference>